<reference evidence="2 3" key="1">
    <citation type="submission" date="2013-08" db="EMBL/GenBank/DDBJ databases">
        <authorList>
            <person name="Weinstock G."/>
            <person name="Sodergren E."/>
            <person name="Wylie T."/>
            <person name="Fulton L."/>
            <person name="Fulton R."/>
            <person name="Fronick C."/>
            <person name="O'Laughlin M."/>
            <person name="Godfrey J."/>
            <person name="Miner T."/>
            <person name="Herter B."/>
            <person name="Appelbaum E."/>
            <person name="Cordes M."/>
            <person name="Lek S."/>
            <person name="Wollam A."/>
            <person name="Pepin K.H."/>
            <person name="Palsikar V.B."/>
            <person name="Mitreva M."/>
            <person name="Wilson R.K."/>
        </authorList>
    </citation>
    <scope>NUCLEOTIDE SEQUENCE [LARGE SCALE GENOMIC DNA]</scope>
    <source>
        <strain evidence="2 3">ATCC 14665</strain>
    </source>
</reference>
<name>U2T8X1_LEIAQ</name>
<sequence length="42" mass="4482">MDSPLHPAQATRCESPCASLAASRHGEDNSTDDDADPKGDRR</sequence>
<dbReference type="EMBL" id="AWVQ01000321">
    <property type="protein sequence ID" value="ERK71147.1"/>
    <property type="molecule type" value="Genomic_DNA"/>
</dbReference>
<protein>
    <submittedName>
        <fullName evidence="2">Uncharacterized protein</fullName>
    </submittedName>
</protein>
<dbReference type="Proteomes" id="UP000016605">
    <property type="component" value="Unassembled WGS sequence"/>
</dbReference>
<dbReference type="PATRIC" id="fig|1358026.3.peg.2127"/>
<comment type="caution">
    <text evidence="2">The sequence shown here is derived from an EMBL/GenBank/DDBJ whole genome shotgun (WGS) entry which is preliminary data.</text>
</comment>
<gene>
    <name evidence="2" type="ORF">N136_02498</name>
</gene>
<dbReference type="AlphaFoldDB" id="U2T8X1"/>
<feature type="region of interest" description="Disordered" evidence="1">
    <location>
        <begin position="1"/>
        <end position="42"/>
    </location>
</feature>
<accession>U2T8X1</accession>
<organism evidence="2 3">
    <name type="scientific">Leifsonia aquatica ATCC 14665</name>
    <dbReference type="NCBI Taxonomy" id="1358026"/>
    <lineage>
        <taxon>Bacteria</taxon>
        <taxon>Bacillati</taxon>
        <taxon>Actinomycetota</taxon>
        <taxon>Actinomycetes</taxon>
        <taxon>Micrococcales</taxon>
        <taxon>Microbacteriaceae</taxon>
        <taxon>Leifsonia</taxon>
    </lineage>
</organism>
<evidence type="ECO:0000313" key="2">
    <source>
        <dbReference type="EMBL" id="ERK71147.1"/>
    </source>
</evidence>
<proteinExistence type="predicted"/>
<evidence type="ECO:0000256" key="1">
    <source>
        <dbReference type="SAM" id="MobiDB-lite"/>
    </source>
</evidence>
<evidence type="ECO:0000313" key="3">
    <source>
        <dbReference type="Proteomes" id="UP000016605"/>
    </source>
</evidence>
<dbReference type="HOGENOM" id="CLU_3253490_0_0_11"/>